<sequence length="363" mass="41026">MHLYCYHAASFMFIFFYNFQFYKADIVTSNSSVLNKLNQNMKLSTVLGLSAVNVVKTTKEPLRLKVRKRASRKNLGDKCSTFNECPPIALCMGGICSCPYDYYSYVPHSQPELAVCRKKVKFGYFCTLSEDCIGYDSNSVCTDGICKCINGTHYIGSRNLLAYHKRCYKILEREGDICEIDEQCSRLADNHHKCRCVGRCDCASINRYAGCSICHENIKRTFFGGAAFIVVLLSSRVFSKMRNRTSSRQQQNIGLNGSRERCYRLNTSRTVPLPAVSYTRSNLRANRHVTGSLPDVFLIESHSLIGIHSSNTTDFFPRASPATERSTERNEDAPPSYEDIVGDDRLVWNEPPPSYNEVAAKNT</sequence>
<evidence type="ECO:0000313" key="4">
    <source>
        <dbReference type="Proteomes" id="UP000054359"/>
    </source>
</evidence>
<dbReference type="OrthoDB" id="5912242at2759"/>
<evidence type="ECO:0000259" key="2">
    <source>
        <dbReference type="Pfam" id="PF01683"/>
    </source>
</evidence>
<gene>
    <name evidence="3" type="ORF">X975_19291</name>
</gene>
<feature type="domain" description="EB" evidence="2">
    <location>
        <begin position="115"/>
        <end position="154"/>
    </location>
</feature>
<protein>
    <recommendedName>
        <fullName evidence="2">EB domain-containing protein</fullName>
    </recommendedName>
</protein>
<reference evidence="3 4" key="1">
    <citation type="submission" date="2013-11" db="EMBL/GenBank/DDBJ databases">
        <title>Genome sequencing of Stegodyphus mimosarum.</title>
        <authorList>
            <person name="Bechsgaard J."/>
        </authorList>
    </citation>
    <scope>NUCLEOTIDE SEQUENCE [LARGE SCALE GENOMIC DNA]</scope>
</reference>
<proteinExistence type="predicted"/>
<evidence type="ECO:0000256" key="1">
    <source>
        <dbReference type="SAM" id="MobiDB-lite"/>
    </source>
</evidence>
<feature type="region of interest" description="Disordered" evidence="1">
    <location>
        <begin position="315"/>
        <end position="363"/>
    </location>
</feature>
<evidence type="ECO:0000313" key="3">
    <source>
        <dbReference type="EMBL" id="KFM80187.1"/>
    </source>
</evidence>
<dbReference type="InterPro" id="IPR006149">
    <property type="entry name" value="EB_dom"/>
</dbReference>
<dbReference type="AlphaFoldDB" id="A0A087US48"/>
<organism evidence="3 4">
    <name type="scientific">Stegodyphus mimosarum</name>
    <name type="common">African social velvet spider</name>
    <dbReference type="NCBI Taxonomy" id="407821"/>
    <lineage>
        <taxon>Eukaryota</taxon>
        <taxon>Metazoa</taxon>
        <taxon>Ecdysozoa</taxon>
        <taxon>Arthropoda</taxon>
        <taxon>Chelicerata</taxon>
        <taxon>Arachnida</taxon>
        <taxon>Araneae</taxon>
        <taxon>Araneomorphae</taxon>
        <taxon>Entelegynae</taxon>
        <taxon>Eresoidea</taxon>
        <taxon>Eresidae</taxon>
        <taxon>Stegodyphus</taxon>
    </lineage>
</organism>
<dbReference type="Proteomes" id="UP000054359">
    <property type="component" value="Unassembled WGS sequence"/>
</dbReference>
<feature type="non-terminal residue" evidence="3">
    <location>
        <position position="363"/>
    </location>
</feature>
<name>A0A087US48_STEMI</name>
<dbReference type="EMBL" id="KK121307">
    <property type="protein sequence ID" value="KFM80187.1"/>
    <property type="molecule type" value="Genomic_DNA"/>
</dbReference>
<dbReference type="Pfam" id="PF01683">
    <property type="entry name" value="EB"/>
    <property type="match status" value="1"/>
</dbReference>
<accession>A0A087US48</accession>
<keyword evidence="4" id="KW-1185">Reference proteome</keyword>
<dbReference type="OMA" id="CHENIKR"/>